<accession>A0ABT8RAI5</accession>
<protein>
    <submittedName>
        <fullName evidence="3">Phosphatase PAP2 family protein</fullName>
    </submittedName>
</protein>
<feature type="domain" description="Phosphatidic acid phosphatase type 2/haloperoxidase" evidence="2">
    <location>
        <begin position="59"/>
        <end position="175"/>
    </location>
</feature>
<dbReference type="PANTHER" id="PTHR14969:SF13">
    <property type="entry name" value="AT30094P"/>
    <property type="match status" value="1"/>
</dbReference>
<feature type="transmembrane region" description="Helical" evidence="1">
    <location>
        <begin position="135"/>
        <end position="154"/>
    </location>
</feature>
<dbReference type="InterPro" id="IPR036938">
    <property type="entry name" value="PAP2/HPO_sf"/>
</dbReference>
<dbReference type="SMART" id="SM00014">
    <property type="entry name" value="acidPPc"/>
    <property type="match status" value="1"/>
</dbReference>
<feature type="transmembrane region" description="Helical" evidence="1">
    <location>
        <begin position="56"/>
        <end position="78"/>
    </location>
</feature>
<feature type="transmembrane region" description="Helical" evidence="1">
    <location>
        <begin position="27"/>
        <end position="49"/>
    </location>
</feature>
<evidence type="ECO:0000313" key="3">
    <source>
        <dbReference type="EMBL" id="MDO1449070.1"/>
    </source>
</evidence>
<gene>
    <name evidence="3" type="ORF">Q0590_22530</name>
</gene>
<dbReference type="InterPro" id="IPR000326">
    <property type="entry name" value="PAP2/HPO"/>
</dbReference>
<organism evidence="3 4">
    <name type="scientific">Rhodocytophaga aerolata</name>
    <dbReference type="NCBI Taxonomy" id="455078"/>
    <lineage>
        <taxon>Bacteria</taxon>
        <taxon>Pseudomonadati</taxon>
        <taxon>Bacteroidota</taxon>
        <taxon>Cytophagia</taxon>
        <taxon>Cytophagales</taxon>
        <taxon>Rhodocytophagaceae</taxon>
        <taxon>Rhodocytophaga</taxon>
    </lineage>
</organism>
<keyword evidence="1" id="KW-0812">Transmembrane</keyword>
<dbReference type="RefSeq" id="WP_302039872.1">
    <property type="nucleotide sequence ID" value="NZ_JAUKPO010000016.1"/>
</dbReference>
<comment type="caution">
    <text evidence="3">The sequence shown here is derived from an EMBL/GenBank/DDBJ whole genome shotgun (WGS) entry which is preliminary data.</text>
</comment>
<dbReference type="EMBL" id="JAUKPO010000016">
    <property type="protein sequence ID" value="MDO1449070.1"/>
    <property type="molecule type" value="Genomic_DNA"/>
</dbReference>
<dbReference type="Proteomes" id="UP001168528">
    <property type="component" value="Unassembled WGS sequence"/>
</dbReference>
<keyword evidence="4" id="KW-1185">Reference proteome</keyword>
<reference evidence="3" key="1">
    <citation type="submission" date="2023-07" db="EMBL/GenBank/DDBJ databases">
        <title>The genome sequence of Rhodocytophaga aerolata KACC 12507.</title>
        <authorList>
            <person name="Zhang X."/>
        </authorList>
    </citation>
    <scope>NUCLEOTIDE SEQUENCE</scope>
    <source>
        <strain evidence="3">KACC 12507</strain>
    </source>
</reference>
<evidence type="ECO:0000256" key="1">
    <source>
        <dbReference type="SAM" id="Phobius"/>
    </source>
</evidence>
<keyword evidence="1" id="KW-1133">Transmembrane helix</keyword>
<feature type="transmembrane region" description="Helical" evidence="1">
    <location>
        <begin position="160"/>
        <end position="181"/>
    </location>
</feature>
<sequence length="196" mass="23026">MIEKIKEWDTQLFLLLNSFHTPLMDTAMYWITDKWFWFPFYGLIIVFLIKRYKWQGLWIVIAVVIAITLADQIASAVFKPYFLRKRPCYEEAITQIVHVVRGCGGQYGFVSSHASTTFAFAMLMWLLLRNSLPYISYLFYWAFLVSYSRIYVGVHYPLDLFFGAMVGIGCALVMYMLYKLLKIDKRAISSKQQINN</sequence>
<dbReference type="Gene3D" id="1.20.144.10">
    <property type="entry name" value="Phosphatidic acid phosphatase type 2/haloperoxidase"/>
    <property type="match status" value="1"/>
</dbReference>
<dbReference type="SUPFAM" id="SSF48317">
    <property type="entry name" value="Acid phosphatase/Vanadium-dependent haloperoxidase"/>
    <property type="match status" value="1"/>
</dbReference>
<feature type="transmembrane region" description="Helical" evidence="1">
    <location>
        <begin position="107"/>
        <end position="128"/>
    </location>
</feature>
<dbReference type="Pfam" id="PF01569">
    <property type="entry name" value="PAP2"/>
    <property type="match status" value="1"/>
</dbReference>
<dbReference type="CDD" id="cd03395">
    <property type="entry name" value="PAP2_like_4"/>
    <property type="match status" value="1"/>
</dbReference>
<keyword evidence="1" id="KW-0472">Membrane</keyword>
<name>A0ABT8RAI5_9BACT</name>
<dbReference type="PANTHER" id="PTHR14969">
    <property type="entry name" value="SPHINGOSINE-1-PHOSPHATE PHOSPHOHYDROLASE"/>
    <property type="match status" value="1"/>
</dbReference>
<proteinExistence type="predicted"/>
<evidence type="ECO:0000259" key="2">
    <source>
        <dbReference type="SMART" id="SM00014"/>
    </source>
</evidence>
<evidence type="ECO:0000313" key="4">
    <source>
        <dbReference type="Proteomes" id="UP001168528"/>
    </source>
</evidence>